<name>A0A423WGV5_9PEZI</name>
<evidence type="ECO:0000256" key="1">
    <source>
        <dbReference type="ARBA" id="ARBA00004173"/>
    </source>
</evidence>
<dbReference type="CDD" id="cd01658">
    <property type="entry name" value="Ribosomal_L30"/>
    <property type="match status" value="1"/>
</dbReference>
<reference evidence="10 11" key="1">
    <citation type="submission" date="2015-09" db="EMBL/GenBank/DDBJ databases">
        <title>Host preference determinants of Valsa canker pathogens revealed by comparative genomics.</title>
        <authorList>
            <person name="Yin Z."/>
            <person name="Huang L."/>
        </authorList>
    </citation>
    <scope>NUCLEOTIDE SEQUENCE [LARGE SCALE GENOMIC DNA]</scope>
    <source>
        <strain evidence="10 11">SXYLt</strain>
    </source>
</reference>
<organism evidence="10 11">
    <name type="scientific">Cytospora leucostoma</name>
    <dbReference type="NCBI Taxonomy" id="1230097"/>
    <lineage>
        <taxon>Eukaryota</taxon>
        <taxon>Fungi</taxon>
        <taxon>Dikarya</taxon>
        <taxon>Ascomycota</taxon>
        <taxon>Pezizomycotina</taxon>
        <taxon>Sordariomycetes</taxon>
        <taxon>Sordariomycetidae</taxon>
        <taxon>Diaporthales</taxon>
        <taxon>Cytosporaceae</taxon>
        <taxon>Cytospora</taxon>
    </lineage>
</organism>
<evidence type="ECO:0000256" key="6">
    <source>
        <dbReference type="ARBA" id="ARBA00035281"/>
    </source>
</evidence>
<feature type="domain" description="Large ribosomal subunit protein uL30-like ferredoxin-like fold" evidence="9">
    <location>
        <begin position="8"/>
        <end position="58"/>
    </location>
</feature>
<dbReference type="FunFam" id="3.30.1390.20:FF:000010">
    <property type="entry name" value="Large subunit ribosomal protein L30"/>
    <property type="match status" value="1"/>
</dbReference>
<dbReference type="STRING" id="1230097.A0A423WGV5"/>
<dbReference type="SUPFAM" id="SSF55129">
    <property type="entry name" value="Ribosomal protein L30p/L7e"/>
    <property type="match status" value="1"/>
</dbReference>
<accession>A0A423WGV5</accession>
<evidence type="ECO:0000256" key="3">
    <source>
        <dbReference type="ARBA" id="ARBA00022980"/>
    </source>
</evidence>
<dbReference type="Gene3D" id="3.30.1390.20">
    <property type="entry name" value="Ribosomal protein L30, ferredoxin-like fold domain"/>
    <property type="match status" value="1"/>
</dbReference>
<dbReference type="GO" id="GO:0015934">
    <property type="term" value="C:large ribosomal subunit"/>
    <property type="evidence" value="ECO:0007669"/>
    <property type="project" value="InterPro"/>
</dbReference>
<comment type="caution">
    <text evidence="10">The sequence shown here is derived from an EMBL/GenBank/DDBJ whole genome shotgun (WGS) entry which is preliminary data.</text>
</comment>
<sequence>MSAPTSFFRITLQRSAIGLPTRTRGVLAALGLHRRMQTVFHPVEPQFAGMVMKVKELVRVEEVDRALSAAEIKASRTPDAGFWVERKAAR</sequence>
<dbReference type="Pfam" id="PF00327">
    <property type="entry name" value="Ribosomal_L30"/>
    <property type="match status" value="1"/>
</dbReference>
<evidence type="ECO:0000256" key="8">
    <source>
        <dbReference type="RuleBase" id="RU003734"/>
    </source>
</evidence>
<dbReference type="OrthoDB" id="509901at2759"/>
<evidence type="ECO:0000313" key="10">
    <source>
        <dbReference type="EMBL" id="ROW02595.1"/>
    </source>
</evidence>
<comment type="similarity">
    <text evidence="2 8">Belongs to the universal ribosomal protein uL30 family.</text>
</comment>
<keyword evidence="5 8" id="KW-0687">Ribonucleoprotein</keyword>
<dbReference type="InterPro" id="IPR005996">
    <property type="entry name" value="Ribosomal_uL30_bac-type"/>
</dbReference>
<protein>
    <recommendedName>
        <fullName evidence="6">Large ribosomal subunit protein uL30m</fullName>
    </recommendedName>
</protein>
<dbReference type="InterPro" id="IPR016082">
    <property type="entry name" value="Ribosomal_uL30_ferredoxin-like"/>
</dbReference>
<evidence type="ECO:0000259" key="9">
    <source>
        <dbReference type="Pfam" id="PF00327"/>
    </source>
</evidence>
<dbReference type="InParanoid" id="A0A423WGV5"/>
<dbReference type="InterPro" id="IPR036919">
    <property type="entry name" value="Ribo_uL30_ferredoxin-like_sf"/>
</dbReference>
<dbReference type="PANTHER" id="PTHR15892">
    <property type="entry name" value="MITOCHONDRIAL RIBOSOMAL PROTEIN L30"/>
    <property type="match status" value="1"/>
</dbReference>
<comment type="subcellular location">
    <subcellularLocation>
        <location evidence="1">Mitochondrion</location>
    </subcellularLocation>
</comment>
<dbReference type="GO" id="GO:0006412">
    <property type="term" value="P:translation"/>
    <property type="evidence" value="ECO:0007669"/>
    <property type="project" value="InterPro"/>
</dbReference>
<keyword evidence="3 8" id="KW-0689">Ribosomal protein</keyword>
<dbReference type="InterPro" id="IPR018038">
    <property type="entry name" value="Ribosomal_uL30_CS"/>
</dbReference>
<dbReference type="EMBL" id="LKEB01000051">
    <property type="protein sequence ID" value="ROW02595.1"/>
    <property type="molecule type" value="Genomic_DNA"/>
</dbReference>
<evidence type="ECO:0000256" key="5">
    <source>
        <dbReference type="ARBA" id="ARBA00023274"/>
    </source>
</evidence>
<dbReference type="NCBIfam" id="TIGR01308">
    <property type="entry name" value="rpmD_bact"/>
    <property type="match status" value="1"/>
</dbReference>
<keyword evidence="11" id="KW-1185">Reference proteome</keyword>
<evidence type="ECO:0000256" key="7">
    <source>
        <dbReference type="ARBA" id="ARBA00037226"/>
    </source>
</evidence>
<evidence type="ECO:0000256" key="4">
    <source>
        <dbReference type="ARBA" id="ARBA00023128"/>
    </source>
</evidence>
<dbReference type="PANTHER" id="PTHR15892:SF2">
    <property type="entry name" value="LARGE RIBOSOMAL SUBUNIT PROTEIN UL30M"/>
    <property type="match status" value="1"/>
</dbReference>
<keyword evidence="4" id="KW-0496">Mitochondrion</keyword>
<dbReference type="PROSITE" id="PS00634">
    <property type="entry name" value="RIBOSOMAL_L30"/>
    <property type="match status" value="1"/>
</dbReference>
<dbReference type="Proteomes" id="UP000285146">
    <property type="component" value="Unassembled WGS sequence"/>
</dbReference>
<gene>
    <name evidence="10" type="ORF">VPNG_07875</name>
</gene>
<evidence type="ECO:0000256" key="2">
    <source>
        <dbReference type="ARBA" id="ARBA00007594"/>
    </source>
</evidence>
<dbReference type="GO" id="GO:0003735">
    <property type="term" value="F:structural constituent of ribosome"/>
    <property type="evidence" value="ECO:0007669"/>
    <property type="project" value="InterPro"/>
</dbReference>
<proteinExistence type="inferred from homology"/>
<dbReference type="GO" id="GO:0005739">
    <property type="term" value="C:mitochondrion"/>
    <property type="evidence" value="ECO:0007669"/>
    <property type="project" value="UniProtKB-SubCell"/>
</dbReference>
<evidence type="ECO:0000313" key="11">
    <source>
        <dbReference type="Proteomes" id="UP000285146"/>
    </source>
</evidence>
<comment type="function">
    <text evidence="7">Component of the mitochondrial ribosome (mitoribosome), a dedicated translation machinery responsible for the synthesis of mitochondrial genome-encoded proteins, including at least some of the essential transmembrane subunits of the mitochondrial respiratory chain. The mitoribosomes are attached to the mitochondrial inner membrane and translation products are cotranslationally integrated into the membrane.</text>
</comment>
<dbReference type="AlphaFoldDB" id="A0A423WGV5"/>
<dbReference type="FunCoup" id="A0A423WGV5">
    <property type="interactions" value="152"/>
</dbReference>